<dbReference type="InterPro" id="IPR020818">
    <property type="entry name" value="Chaperonin_GroES"/>
</dbReference>
<evidence type="ECO:0000256" key="4">
    <source>
        <dbReference type="ARBA" id="ARBA00073031"/>
    </source>
</evidence>
<dbReference type="GO" id="GO:0005524">
    <property type="term" value="F:ATP binding"/>
    <property type="evidence" value="ECO:0007669"/>
    <property type="project" value="InterPro"/>
</dbReference>
<dbReference type="InterPro" id="IPR037124">
    <property type="entry name" value="Chaperonin_GroES_sf"/>
</dbReference>
<evidence type="ECO:0000256" key="5">
    <source>
        <dbReference type="ARBA" id="ARBA00079398"/>
    </source>
</evidence>
<dbReference type="EMBL" id="HBFP01009929">
    <property type="protein sequence ID" value="CAD8822728.1"/>
    <property type="molecule type" value="Transcribed_RNA"/>
</dbReference>
<comment type="similarity">
    <text evidence="1 6">Belongs to the GroES chaperonin family.</text>
</comment>
<gene>
    <name evidence="7" type="ORF">TOLI1172_LOCUS7124</name>
</gene>
<dbReference type="FunFam" id="2.30.33.40:FF:000001">
    <property type="entry name" value="10 kDa chaperonin"/>
    <property type="match status" value="1"/>
</dbReference>
<dbReference type="SUPFAM" id="SSF50129">
    <property type="entry name" value="GroES-like"/>
    <property type="match status" value="2"/>
</dbReference>
<dbReference type="GO" id="GO:0051087">
    <property type="term" value="F:protein-folding chaperone binding"/>
    <property type="evidence" value="ECO:0007669"/>
    <property type="project" value="TreeGrafter"/>
</dbReference>
<accession>A0A7S0ZI90</accession>
<dbReference type="GO" id="GO:0051082">
    <property type="term" value="F:unfolded protein binding"/>
    <property type="evidence" value="ECO:0007669"/>
    <property type="project" value="TreeGrafter"/>
</dbReference>
<dbReference type="Gene3D" id="2.30.33.40">
    <property type="entry name" value="GroES chaperonin"/>
    <property type="match status" value="2"/>
</dbReference>
<evidence type="ECO:0000313" key="7">
    <source>
        <dbReference type="EMBL" id="CAD8822728.1"/>
    </source>
</evidence>
<dbReference type="Pfam" id="PF00166">
    <property type="entry name" value="Cpn10"/>
    <property type="match status" value="2"/>
</dbReference>
<organism evidence="7">
    <name type="scientific">Timspurckia oligopyrenoides</name>
    <dbReference type="NCBI Taxonomy" id="708627"/>
    <lineage>
        <taxon>Eukaryota</taxon>
        <taxon>Rhodophyta</taxon>
        <taxon>Bangiophyceae</taxon>
        <taxon>Porphyridiales</taxon>
        <taxon>Porphyridiaceae</taxon>
        <taxon>Timspurckia</taxon>
    </lineage>
</organism>
<proteinExistence type="inferred from homology"/>
<evidence type="ECO:0000256" key="3">
    <source>
        <dbReference type="ARBA" id="ARBA00031971"/>
    </source>
</evidence>
<dbReference type="GO" id="GO:0005739">
    <property type="term" value="C:mitochondrion"/>
    <property type="evidence" value="ECO:0007669"/>
    <property type="project" value="TreeGrafter"/>
</dbReference>
<dbReference type="GO" id="GO:0046872">
    <property type="term" value="F:metal ion binding"/>
    <property type="evidence" value="ECO:0007669"/>
    <property type="project" value="TreeGrafter"/>
</dbReference>
<dbReference type="PRINTS" id="PR00297">
    <property type="entry name" value="CHAPERONIN10"/>
</dbReference>
<dbReference type="PANTHER" id="PTHR10772:SF63">
    <property type="entry name" value="20 KDA CHAPERONIN, CHLOROPLASTIC"/>
    <property type="match status" value="1"/>
</dbReference>
<evidence type="ECO:0000256" key="6">
    <source>
        <dbReference type="RuleBase" id="RU003479"/>
    </source>
</evidence>
<dbReference type="GO" id="GO:0009507">
    <property type="term" value="C:chloroplast"/>
    <property type="evidence" value="ECO:0007669"/>
    <property type="project" value="TreeGrafter"/>
</dbReference>
<evidence type="ECO:0000256" key="1">
    <source>
        <dbReference type="ARBA" id="ARBA00006975"/>
    </source>
</evidence>
<dbReference type="CDD" id="cd00320">
    <property type="entry name" value="cpn10"/>
    <property type="match status" value="2"/>
</dbReference>
<name>A0A7S0ZI90_9RHOD</name>
<dbReference type="SMART" id="SM00883">
    <property type="entry name" value="Cpn10"/>
    <property type="match status" value="2"/>
</dbReference>
<dbReference type="PANTHER" id="PTHR10772">
    <property type="entry name" value="10 KDA HEAT SHOCK PROTEIN"/>
    <property type="match status" value="1"/>
</dbReference>
<sequence length="267" mass="28496">MIGSESCGFVGGFGLKFGVGNGLQLVSVCDQLGVKKQTKSCAQGKVRMATDLKGHDVNGLSISEAGLQPIGLNILVELDEKQNVTKKGIILAGNVQKKRRSGTIRAVGQGSRFVKTGVEMPMPLKAGDRVVFGVTGEHRGLQLKYDGKPCVIVTLDDVLGVLKSEDPASDLSEINPIADKILIHVHKQELSTPGGLVLNASKDRRVRTGEVIAVGNGKLLEDGSREPIGVEVGEQVMWNEYAGNELQALSSEEKYVVIRARDLAGAW</sequence>
<keyword evidence="2 6" id="KW-0143">Chaperone</keyword>
<dbReference type="InterPro" id="IPR011032">
    <property type="entry name" value="GroES-like_sf"/>
</dbReference>
<evidence type="ECO:0000256" key="2">
    <source>
        <dbReference type="ARBA" id="ARBA00023186"/>
    </source>
</evidence>
<dbReference type="AlphaFoldDB" id="A0A7S0ZI90"/>
<reference evidence="7" key="1">
    <citation type="submission" date="2021-01" db="EMBL/GenBank/DDBJ databases">
        <authorList>
            <person name="Corre E."/>
            <person name="Pelletier E."/>
            <person name="Niang G."/>
            <person name="Scheremetjew M."/>
            <person name="Finn R."/>
            <person name="Kale V."/>
            <person name="Holt S."/>
            <person name="Cochrane G."/>
            <person name="Meng A."/>
            <person name="Brown T."/>
            <person name="Cohen L."/>
        </authorList>
    </citation>
    <scope>NUCLEOTIDE SEQUENCE</scope>
    <source>
        <strain evidence="7">CCMP3278</strain>
    </source>
</reference>
<dbReference type="GO" id="GO:0044183">
    <property type="term" value="F:protein folding chaperone"/>
    <property type="evidence" value="ECO:0007669"/>
    <property type="project" value="InterPro"/>
</dbReference>
<protein>
    <recommendedName>
        <fullName evidence="4">20 kDa chaperonin, chloroplastic</fullName>
    </recommendedName>
    <alternativeName>
        <fullName evidence="3">Chaperonin 10</fullName>
    </alternativeName>
    <alternativeName>
        <fullName evidence="5">Protein Cpn21</fullName>
    </alternativeName>
</protein>